<dbReference type="PANTHER" id="PTHR10695">
    <property type="entry name" value="DEPHOSPHO-COA KINASE-RELATED"/>
    <property type="match status" value="1"/>
</dbReference>
<dbReference type="Pfam" id="PF01467">
    <property type="entry name" value="CTP_transf_like"/>
    <property type="match status" value="1"/>
</dbReference>
<dbReference type="EMBL" id="NWSH01005690">
    <property type="protein sequence ID" value="PCG64053.1"/>
    <property type="molecule type" value="Genomic_DNA"/>
</dbReference>
<dbReference type="GO" id="GO:0015937">
    <property type="term" value="P:coenzyme A biosynthetic process"/>
    <property type="evidence" value="ECO:0007669"/>
    <property type="project" value="InterPro"/>
</dbReference>
<dbReference type="InterPro" id="IPR027417">
    <property type="entry name" value="P-loop_NTPase"/>
</dbReference>
<dbReference type="EMBL" id="NWSH01005690">
    <property type="protein sequence ID" value="PCG64048.1"/>
    <property type="molecule type" value="Genomic_DNA"/>
</dbReference>
<feature type="domain" description="Cytidyltransferase-like" evidence="4">
    <location>
        <begin position="169"/>
        <end position="312"/>
    </location>
</feature>
<evidence type="ECO:0000256" key="3">
    <source>
        <dbReference type="SAM" id="Phobius"/>
    </source>
</evidence>
<dbReference type="CDD" id="cd02022">
    <property type="entry name" value="DPCK"/>
    <property type="match status" value="1"/>
</dbReference>
<keyword evidence="2" id="KW-0067">ATP-binding</keyword>
<dbReference type="InterPro" id="IPR004821">
    <property type="entry name" value="Cyt_trans-like"/>
</dbReference>
<dbReference type="Gene3D" id="3.40.50.300">
    <property type="entry name" value="P-loop containing nucleotide triphosphate hydrolases"/>
    <property type="match status" value="1"/>
</dbReference>
<comment type="caution">
    <text evidence="5">The sequence shown here is derived from an EMBL/GenBank/DDBJ whole genome shotgun (WGS) entry which is preliminary data.</text>
</comment>
<dbReference type="GO" id="GO:0004140">
    <property type="term" value="F:dephospho-CoA kinase activity"/>
    <property type="evidence" value="ECO:0007669"/>
    <property type="project" value="InterPro"/>
</dbReference>
<reference evidence="5" key="1">
    <citation type="submission" date="2017-09" db="EMBL/GenBank/DDBJ databases">
        <title>Contemporary evolution of a Lepidopteran species, Heliothis virescens, in response to modern agricultural practices.</title>
        <authorList>
            <person name="Fritz M.L."/>
            <person name="Deyonke A.M."/>
            <person name="Papanicolaou A."/>
            <person name="Micinski S."/>
            <person name="Westbrook J."/>
            <person name="Gould F."/>
        </authorList>
    </citation>
    <scope>NUCLEOTIDE SEQUENCE [LARGE SCALE GENOMIC DNA]</scope>
    <source>
        <strain evidence="5">HvINT-</strain>
        <tissue evidence="5">Whole body</tissue>
    </source>
</reference>
<dbReference type="FunFam" id="3.40.50.620:FF:000089">
    <property type="entry name" value="Bifunctional coenzyme A synthase"/>
    <property type="match status" value="1"/>
</dbReference>
<dbReference type="NCBIfam" id="NF001985">
    <property type="entry name" value="PRK00777.1"/>
    <property type="match status" value="1"/>
</dbReference>
<dbReference type="SUPFAM" id="SSF52540">
    <property type="entry name" value="P-loop containing nucleoside triphosphate hydrolases"/>
    <property type="match status" value="1"/>
</dbReference>
<accession>A0A2A4IXA9</accession>
<keyword evidence="1" id="KW-0547">Nucleotide-binding</keyword>
<organism evidence="5">
    <name type="scientific">Heliothis virescens</name>
    <name type="common">Tobacco budworm moth</name>
    <dbReference type="NCBI Taxonomy" id="7102"/>
    <lineage>
        <taxon>Eukaryota</taxon>
        <taxon>Metazoa</taxon>
        <taxon>Ecdysozoa</taxon>
        <taxon>Arthropoda</taxon>
        <taxon>Hexapoda</taxon>
        <taxon>Insecta</taxon>
        <taxon>Pterygota</taxon>
        <taxon>Neoptera</taxon>
        <taxon>Endopterygota</taxon>
        <taxon>Lepidoptera</taxon>
        <taxon>Glossata</taxon>
        <taxon>Ditrysia</taxon>
        <taxon>Noctuoidea</taxon>
        <taxon>Noctuidae</taxon>
        <taxon>Heliothinae</taxon>
        <taxon>Heliothis</taxon>
    </lineage>
</organism>
<gene>
    <name evidence="5" type="ORF">B5V51_11348</name>
</gene>
<proteinExistence type="predicted"/>
<feature type="transmembrane region" description="Helical" evidence="3">
    <location>
        <begin position="6"/>
        <end position="24"/>
    </location>
</feature>
<protein>
    <recommendedName>
        <fullName evidence="4">Cytidyltransferase-like domain-containing protein</fullName>
    </recommendedName>
</protein>
<dbReference type="GO" id="GO:0005524">
    <property type="term" value="F:ATP binding"/>
    <property type="evidence" value="ECO:0007669"/>
    <property type="project" value="UniProtKB-KW"/>
</dbReference>
<keyword evidence="3" id="KW-0472">Membrane</keyword>
<dbReference type="PROSITE" id="PS51219">
    <property type="entry name" value="DPCK"/>
    <property type="match status" value="1"/>
</dbReference>
<dbReference type="Gene3D" id="3.40.50.620">
    <property type="entry name" value="HUPs"/>
    <property type="match status" value="1"/>
</dbReference>
<evidence type="ECO:0000256" key="2">
    <source>
        <dbReference type="ARBA" id="ARBA00022840"/>
    </source>
</evidence>
<evidence type="ECO:0000256" key="1">
    <source>
        <dbReference type="ARBA" id="ARBA00022741"/>
    </source>
</evidence>
<keyword evidence="3" id="KW-1133">Transmembrane helix</keyword>
<evidence type="ECO:0000259" key="4">
    <source>
        <dbReference type="Pfam" id="PF01467"/>
    </source>
</evidence>
<evidence type="ECO:0000313" key="5">
    <source>
        <dbReference type="EMBL" id="PCG64048.1"/>
    </source>
</evidence>
<dbReference type="STRING" id="7102.A0A2A4IXA9"/>
<dbReference type="Pfam" id="PF01121">
    <property type="entry name" value="CoaE"/>
    <property type="match status" value="1"/>
</dbReference>
<dbReference type="NCBIfam" id="TIGR00152">
    <property type="entry name" value="dephospho-CoA kinase"/>
    <property type="match status" value="1"/>
</dbReference>
<sequence length="488" mass="54921">MFNIGYGAPLVFILLSVIVSYYFMMSPSVDEMANNGLLFISKAAKAHLVCERATKFVRRVLYVKIKDNSENALPVLSKQIESVYSKASAQYGHLDIRLMLKPSGTIKDIKTNFPIDMILYDSDLAKDIDQLKSSVATVKTGCKLQSIDCQELSPDSKLETIQTYENVALGGTFDRLHNGHKILLSQAALRATKLVTVGVTDVNMIQSKTLHELIQPVEVRIQEVLNFLNDINPDLEYNVFPLKDLYGPTKDDPKYQLIVVSEETLRGATKINEKRVENGLQPMDVHVIALAQDVHAQPSQEEENKISSSNQRIRLLGTFIRQPEHNPNIPEWPYVIGLAGGIGSGKSNIAEKLKAKGAAFINCDLIAHELYKPGLPLNRTISENFGQEVITEAGEVDRKKLGQIVFSDSEQLNKLNQLVWPAVREEAQRRVRALGELGHRVVVMEAAVMVRAEWYKYCHQLWAVIVPRDEVRTCCFYDPRSRNKRAFM</sequence>
<dbReference type="InterPro" id="IPR014729">
    <property type="entry name" value="Rossmann-like_a/b/a_fold"/>
</dbReference>
<name>A0A2A4IXA9_HELVI</name>
<dbReference type="CDD" id="cd02164">
    <property type="entry name" value="PPAT_CoAS"/>
    <property type="match status" value="1"/>
</dbReference>
<dbReference type="AlphaFoldDB" id="A0A2A4IXA9"/>
<dbReference type="SUPFAM" id="SSF52374">
    <property type="entry name" value="Nucleotidylyl transferase"/>
    <property type="match status" value="1"/>
</dbReference>
<dbReference type="PANTHER" id="PTHR10695:SF46">
    <property type="entry name" value="BIFUNCTIONAL COENZYME A SYNTHASE-RELATED"/>
    <property type="match status" value="1"/>
</dbReference>
<keyword evidence="3" id="KW-0812">Transmembrane</keyword>
<dbReference type="InterPro" id="IPR001977">
    <property type="entry name" value="Depp_CoAkinase"/>
</dbReference>